<dbReference type="EMBL" id="CP059540">
    <property type="protein sequence ID" value="QMT17120.1"/>
    <property type="molecule type" value="Genomic_DNA"/>
</dbReference>
<evidence type="ECO:0000256" key="1">
    <source>
        <dbReference type="SAM" id="Phobius"/>
    </source>
</evidence>
<proteinExistence type="predicted"/>
<evidence type="ECO:0000313" key="3">
    <source>
        <dbReference type="Proteomes" id="UP000514716"/>
    </source>
</evidence>
<dbReference type="AlphaFoldDB" id="A0A7D7RE62"/>
<feature type="transmembrane region" description="Helical" evidence="1">
    <location>
        <begin position="12"/>
        <end position="32"/>
    </location>
</feature>
<accession>A0A7D7RE62</accession>
<dbReference type="RefSeq" id="WP_068487402.1">
    <property type="nucleotide sequence ID" value="NZ_CP059540.1"/>
</dbReference>
<keyword evidence="1" id="KW-1133">Transmembrane helix</keyword>
<gene>
    <name evidence="2" type="ORF">H1Q58_14305</name>
</gene>
<sequence>MAGVLNFFRFTGMTLFFLGILLFVVTVLNNWLGFAATMWLEGHVWRVYIFFAVSGILMYILITFRRKKGD</sequence>
<feature type="transmembrane region" description="Helical" evidence="1">
    <location>
        <begin position="44"/>
        <end position="64"/>
    </location>
</feature>
<keyword evidence="3" id="KW-1185">Reference proteome</keyword>
<dbReference type="KEGG" id="pdec:H1Q58_14305"/>
<reference evidence="2 3" key="1">
    <citation type="submission" date="2020-07" db="EMBL/GenBank/DDBJ databases">
        <title>Screening of a cold-adapted Planococcus bacterium producing protease in traditional shrimp paste and protease identification by genome sequencing.</title>
        <authorList>
            <person name="Gao R."/>
            <person name="Leng W."/>
            <person name="Chu Q."/>
            <person name="Wu X."/>
            <person name="Liu H."/>
            <person name="Li X."/>
        </authorList>
    </citation>
    <scope>NUCLEOTIDE SEQUENCE [LARGE SCALE GENOMIC DNA]</scope>
    <source>
        <strain evidence="2 3">XJ11</strain>
    </source>
</reference>
<keyword evidence="1" id="KW-0812">Transmembrane</keyword>
<dbReference type="Proteomes" id="UP000514716">
    <property type="component" value="Chromosome"/>
</dbReference>
<organism evidence="2 3">
    <name type="scientific">Planococcus maritimus</name>
    <dbReference type="NCBI Taxonomy" id="192421"/>
    <lineage>
        <taxon>Bacteria</taxon>
        <taxon>Bacillati</taxon>
        <taxon>Bacillota</taxon>
        <taxon>Bacilli</taxon>
        <taxon>Bacillales</taxon>
        <taxon>Caryophanaceae</taxon>
        <taxon>Planococcus</taxon>
    </lineage>
</organism>
<evidence type="ECO:0000313" key="2">
    <source>
        <dbReference type="EMBL" id="QMT17120.1"/>
    </source>
</evidence>
<keyword evidence="1" id="KW-0472">Membrane</keyword>
<protein>
    <submittedName>
        <fullName evidence="2">Uncharacterized protein</fullName>
    </submittedName>
</protein>
<name>A0A7D7RE62_PLAMR</name>